<dbReference type="InterPro" id="IPR023404">
    <property type="entry name" value="rSAM_horseshoe"/>
</dbReference>
<evidence type="ECO:0000256" key="5">
    <source>
        <dbReference type="ARBA" id="ARBA00023014"/>
    </source>
</evidence>
<dbReference type="PANTHER" id="PTHR43409">
    <property type="entry name" value="ANAEROBIC MAGNESIUM-PROTOPORPHYRIN IX MONOMETHYL ESTER CYCLASE-RELATED"/>
    <property type="match status" value="1"/>
</dbReference>
<reference evidence="7 8" key="1">
    <citation type="submission" date="2021-02" db="EMBL/GenBank/DDBJ databases">
        <title>Complete genome of Desulfoluna sp. strain ASN36.</title>
        <authorList>
            <person name="Takahashi A."/>
            <person name="Kojima H."/>
            <person name="Fukui M."/>
        </authorList>
    </citation>
    <scope>NUCLEOTIDE SEQUENCE [LARGE SCALE GENOMIC DNA]</scope>
    <source>
        <strain evidence="7 8">ASN36</strain>
    </source>
</reference>
<dbReference type="SFLD" id="SFLDS00029">
    <property type="entry name" value="Radical_SAM"/>
    <property type="match status" value="1"/>
</dbReference>
<protein>
    <submittedName>
        <fullName evidence="7">Radical SAM protein</fullName>
    </submittedName>
</protein>
<keyword evidence="4" id="KW-0408">Iron</keyword>
<dbReference type="Pfam" id="PF04055">
    <property type="entry name" value="Radical_SAM"/>
    <property type="match status" value="1"/>
</dbReference>
<dbReference type="SFLD" id="SFLDG01095">
    <property type="entry name" value="Uncharacterised_Radical_SAM_Su"/>
    <property type="match status" value="1"/>
</dbReference>
<keyword evidence="5" id="KW-0411">Iron-sulfur</keyword>
<keyword evidence="3" id="KW-0479">Metal-binding</keyword>
<dbReference type="Proteomes" id="UP001320148">
    <property type="component" value="Chromosome"/>
</dbReference>
<dbReference type="Gene3D" id="3.80.30.20">
    <property type="entry name" value="tm_1862 like domain"/>
    <property type="match status" value="1"/>
</dbReference>
<evidence type="ECO:0000256" key="2">
    <source>
        <dbReference type="ARBA" id="ARBA00022691"/>
    </source>
</evidence>
<dbReference type="InterPro" id="IPR007197">
    <property type="entry name" value="rSAM"/>
</dbReference>
<dbReference type="InterPro" id="IPR051198">
    <property type="entry name" value="BchE-like"/>
</dbReference>
<evidence type="ECO:0000256" key="1">
    <source>
        <dbReference type="ARBA" id="ARBA00001966"/>
    </source>
</evidence>
<dbReference type="RefSeq" id="WP_236891270.1">
    <property type="nucleotide sequence ID" value="NZ_AP024488.1"/>
</dbReference>
<feature type="domain" description="Radical SAM core" evidence="6">
    <location>
        <begin position="18"/>
        <end position="293"/>
    </location>
</feature>
<dbReference type="InterPro" id="IPR006638">
    <property type="entry name" value="Elp3/MiaA/NifB-like_rSAM"/>
</dbReference>
<dbReference type="PANTHER" id="PTHR43409:SF4">
    <property type="entry name" value="RADICAL SAM SUPERFAMILY PROTEIN"/>
    <property type="match status" value="1"/>
</dbReference>
<dbReference type="PROSITE" id="PS51918">
    <property type="entry name" value="RADICAL_SAM"/>
    <property type="match status" value="1"/>
</dbReference>
<keyword evidence="8" id="KW-1185">Reference proteome</keyword>
<sequence>MAKNCEYEGFEQGPIRPPSEAMSLLIRVSRNCPWNRCTFCPVYKGEAFSLRPVEDVVKDIDAVARYALPLHEVLEKNGRITRPDIEAIQQTVTDGDMQAFQAAVNWTRGKMQSVFLQDANSLILKPEDLIQILEYMRQTFPWEYRITSYARSHTIARISDEHLARMAAAGLNRIHIGMESGSDNVLQMVKKGTTKEMHITAGQKVKRAGMELSEYVMPGLGGKEFSREHAVETADALNQINPDYIRLRTLAIPGHTELFTEWKEGRFEKISDEKAAEEILLFLETLDGITSTLASDHILNLFQDVEGRFPEDKEAMCGKIRTFLAMDPVEKMHYQVGRRLGLFHGIGGMKDSAHMKRVEATCRQYAITPENVDDVINQLMTQFI</sequence>
<comment type="cofactor">
    <cofactor evidence="1">
        <name>[4Fe-4S] cluster</name>
        <dbReference type="ChEBI" id="CHEBI:49883"/>
    </cofactor>
</comment>
<keyword evidence="2" id="KW-0949">S-adenosyl-L-methionine</keyword>
<dbReference type="SUPFAM" id="SSF102114">
    <property type="entry name" value="Radical SAM enzymes"/>
    <property type="match status" value="1"/>
</dbReference>
<evidence type="ECO:0000256" key="4">
    <source>
        <dbReference type="ARBA" id="ARBA00023004"/>
    </source>
</evidence>
<evidence type="ECO:0000313" key="8">
    <source>
        <dbReference type="Proteomes" id="UP001320148"/>
    </source>
</evidence>
<dbReference type="EMBL" id="AP024488">
    <property type="protein sequence ID" value="BCS94975.1"/>
    <property type="molecule type" value="Genomic_DNA"/>
</dbReference>
<organism evidence="7 8">
    <name type="scientific">Desulfoluna limicola</name>
    <dbReference type="NCBI Taxonomy" id="2810562"/>
    <lineage>
        <taxon>Bacteria</taxon>
        <taxon>Pseudomonadati</taxon>
        <taxon>Thermodesulfobacteriota</taxon>
        <taxon>Desulfobacteria</taxon>
        <taxon>Desulfobacterales</taxon>
        <taxon>Desulfolunaceae</taxon>
        <taxon>Desulfoluna</taxon>
    </lineage>
</organism>
<evidence type="ECO:0000259" key="6">
    <source>
        <dbReference type="PROSITE" id="PS51918"/>
    </source>
</evidence>
<dbReference type="InterPro" id="IPR058240">
    <property type="entry name" value="rSAM_sf"/>
</dbReference>
<evidence type="ECO:0000313" key="7">
    <source>
        <dbReference type="EMBL" id="BCS94975.1"/>
    </source>
</evidence>
<proteinExistence type="predicted"/>
<name>A0ABM7PBN3_9BACT</name>
<dbReference type="SMART" id="SM00729">
    <property type="entry name" value="Elp3"/>
    <property type="match status" value="1"/>
</dbReference>
<accession>A0ABM7PBN3</accession>
<gene>
    <name evidence="7" type="ORF">DSLASN_06070</name>
</gene>
<evidence type="ECO:0000256" key="3">
    <source>
        <dbReference type="ARBA" id="ARBA00022723"/>
    </source>
</evidence>